<evidence type="ECO:0000256" key="1">
    <source>
        <dbReference type="SAM" id="MobiDB-lite"/>
    </source>
</evidence>
<dbReference type="Proteomes" id="UP000727456">
    <property type="component" value="Unassembled WGS sequence"/>
</dbReference>
<protein>
    <submittedName>
        <fullName evidence="3">ATP-dependent helicase/nuclease subunit B</fullName>
        <ecNumber evidence="3">3.1.-.-</ecNumber>
        <ecNumber evidence="3">3.6.4.12</ecNumber>
    </submittedName>
</protein>
<dbReference type="GO" id="GO:0016787">
    <property type="term" value="F:hydrolase activity"/>
    <property type="evidence" value="ECO:0007669"/>
    <property type="project" value="UniProtKB-KW"/>
</dbReference>
<feature type="region of interest" description="Disordered" evidence="1">
    <location>
        <begin position="974"/>
        <end position="1012"/>
    </location>
</feature>
<dbReference type="InterPro" id="IPR011335">
    <property type="entry name" value="Restrct_endonuc-II-like"/>
</dbReference>
<comment type="caution">
    <text evidence="3">The sequence shown here is derived from an EMBL/GenBank/DDBJ whole genome shotgun (WGS) entry which is preliminary data.</text>
</comment>
<dbReference type="EMBL" id="JAAOZC010000003">
    <property type="protein sequence ID" value="NIJ08079.1"/>
    <property type="molecule type" value="Genomic_DNA"/>
</dbReference>
<proteinExistence type="predicted"/>
<dbReference type="EC" id="3.6.4.12" evidence="3"/>
<keyword evidence="3" id="KW-0378">Hydrolase</keyword>
<dbReference type="InterPro" id="IPR027417">
    <property type="entry name" value="P-loop_NTPase"/>
</dbReference>
<reference evidence="3 4" key="1">
    <citation type="submission" date="2020-03" db="EMBL/GenBank/DDBJ databases">
        <title>Genomic Encyclopedia of Type Strains, Phase III (KMG-III): the genomes of soil and plant-associated and newly described type strains.</title>
        <authorList>
            <person name="Whitman W."/>
        </authorList>
    </citation>
    <scope>NUCLEOTIDE SEQUENCE [LARGE SCALE GENOMIC DNA]</scope>
    <source>
        <strain evidence="3 4">CECT 8804</strain>
    </source>
</reference>
<dbReference type="EC" id="3.1.-.-" evidence="3"/>
<evidence type="ECO:0000313" key="4">
    <source>
        <dbReference type="Proteomes" id="UP000727456"/>
    </source>
</evidence>
<gene>
    <name evidence="3" type="ORF">FHS31_001689</name>
</gene>
<sequence>MSARPNVFSIPPHRGFADALAVGLLTRHGRDPMRLARGAILLPNERAVRAVRDGFVRHSDGGLLLPRLVSIGDPALDDRLGALFDPLDEATLRPAIDPLRRQLILARLIADVRRQAGAPVDAGEAMRLAADLARTLDQLIVAEVPITRLGDVVPEALAVHWQASLALLDLILMQWPEALERLGMIDLAARRNALIDRAARGWAARPPATWIAAAGISAAGPAVARLLRCVARLPDGMVVLAGLDRAMVEEQWAALKPEEGRAIETHPQLALKRLLEAMGVARGEVRLWPRGGAGRTPAARSRAIGHAMAPAEFTDRWRDLPPRDRQLPGVRAAEFAAPAAEAQAIALALREAIEVPGVTAALVTPDRGLAARVSAHLRRWGIDADDSAGRPLSQLAPGTLLLAIADALAEDFAPVALLTLLKHPLVRAGEERGGWLEQVRTLDRALRGPRPAPGLAGIGHYLASGDGWQARDREKALPFWREEVLPLLTPLATQAESLPIGALFAQLREAATALAGDAAWSRTAGRAAAELVGALEESGGEGPAMLSRASLPAFLRAVLDAIAVRPPQGGHPRIFIWGLIEARLQRADLVIVGGLNEGIWPALPAPDPWLAPAIRAALGLPGLEERIGIQAQDFAAVLGAPKVLLTRSRRDARAPAIASRFWLRLEAMTGGLRRVRRFGRWAQAIDHGGVPAPAERPAPRPPIADRPRQIAVTKLDRLKADPFAFYADAMLKLKSWDAVDADPSPAWRGTAVHAILDAWYREDDCDPDRLRARAEALLRDVGAHPVLRALWAPRLLEAIDWIAAYSAERAAEGRKPIAAEVKGSIDLDGLRLFGTADRIDRWPDGRLAIIDYKTGKPPSTRAVEQGYSMQLGLLGLIAEMGGFAGIGGTPAEFEYWSLASGKDTLGYMASPNKIDKQGRGVPAEEFTARARRVLEEAARRWLTGDAPFTAKLHPELAPYGDYDQLMRLDEWYGRGTQSPLPHAGGVGGGASETRATSSNSPPLTPPASGRGI</sequence>
<dbReference type="InterPro" id="IPR011604">
    <property type="entry name" value="PDDEXK-like_dom_sf"/>
</dbReference>
<dbReference type="InterPro" id="IPR014153">
    <property type="entry name" value="Ds_break_AddB"/>
</dbReference>
<dbReference type="NCBIfam" id="TIGR02786">
    <property type="entry name" value="addB_alphas"/>
    <property type="match status" value="1"/>
</dbReference>
<accession>A0ABX0TRC2</accession>
<organism evidence="3 4">
    <name type="scientific">Sphingomonas vulcanisoli</name>
    <dbReference type="NCBI Taxonomy" id="1658060"/>
    <lineage>
        <taxon>Bacteria</taxon>
        <taxon>Pseudomonadati</taxon>
        <taxon>Pseudomonadota</taxon>
        <taxon>Alphaproteobacteria</taxon>
        <taxon>Sphingomonadales</taxon>
        <taxon>Sphingomonadaceae</taxon>
        <taxon>Sphingomonas</taxon>
    </lineage>
</organism>
<keyword evidence="3" id="KW-0347">Helicase</keyword>
<dbReference type="RefSeq" id="WP_341786319.1">
    <property type="nucleotide sequence ID" value="NZ_JAAOZC010000003.1"/>
</dbReference>
<evidence type="ECO:0000313" key="3">
    <source>
        <dbReference type="EMBL" id="NIJ08079.1"/>
    </source>
</evidence>
<name>A0ABX0TRC2_9SPHN</name>
<dbReference type="Gene3D" id="3.90.320.10">
    <property type="match status" value="1"/>
</dbReference>
<keyword evidence="4" id="KW-1185">Reference proteome</keyword>
<dbReference type="SUPFAM" id="SSF52540">
    <property type="entry name" value="P-loop containing nucleoside triphosphate hydrolases"/>
    <property type="match status" value="1"/>
</dbReference>
<dbReference type="GO" id="GO:0003678">
    <property type="term" value="F:DNA helicase activity"/>
    <property type="evidence" value="ECO:0007669"/>
    <property type="project" value="UniProtKB-EC"/>
</dbReference>
<keyword evidence="3" id="KW-0067">ATP-binding</keyword>
<evidence type="ECO:0000259" key="2">
    <source>
        <dbReference type="Pfam" id="PF12705"/>
    </source>
</evidence>
<dbReference type="SUPFAM" id="SSF52980">
    <property type="entry name" value="Restriction endonuclease-like"/>
    <property type="match status" value="1"/>
</dbReference>
<dbReference type="InterPro" id="IPR038726">
    <property type="entry name" value="PDDEXK_AddAB-type"/>
</dbReference>
<dbReference type="Pfam" id="PF12705">
    <property type="entry name" value="PDDEXK_1"/>
    <property type="match status" value="1"/>
</dbReference>
<feature type="domain" description="PD-(D/E)XK endonuclease-like" evidence="2">
    <location>
        <begin position="710"/>
        <end position="949"/>
    </location>
</feature>
<keyword evidence="3" id="KW-0547">Nucleotide-binding</keyword>